<gene>
    <name evidence="2" type="ORF">VTL71DRAFT_13943</name>
</gene>
<dbReference type="InterPro" id="IPR010730">
    <property type="entry name" value="HET"/>
</dbReference>
<dbReference type="InterPro" id="IPR052895">
    <property type="entry name" value="HetReg/Transcr_Mod"/>
</dbReference>
<dbReference type="PANTHER" id="PTHR24148:SF82">
    <property type="entry name" value="HETEROKARYON INCOMPATIBILITY DOMAIN-CONTAINING PROTEIN"/>
    <property type="match status" value="1"/>
</dbReference>
<dbReference type="EMBL" id="JAZHXI010000006">
    <property type="protein sequence ID" value="KAL2070917.1"/>
    <property type="molecule type" value="Genomic_DNA"/>
</dbReference>
<sequence>MLENEFRILDILPSDDGNLHAPIQCHVRVVCLSDKPSYDTLSYRWGNPDSTKLIQVDGQPFRVTDNLYAALLRLRCKDEKRSIWIDQICIDQKNMEEKAVQVRLMREIYSNCNQCLIWMDEIRDDVSQTDAESILGVLDWMANSDLPTPTCLASATEFEGPINALKSIAVDDHPWWKRIWTAQEVILPANKTFLWGPLQLSWDTLTRCASAWVGNGIPHEIWHLASRETGPGEIDLFMVIDRSFGWLFCNVIWINNSHAGTDEAIHTFMKWRCRKASEFRDKIFGLLGLLPPTMKLRYTNLCDYQTPIEQVYCAFTLDMILDNNGLLPLAVQERELLNNTNDQLPYWVSHMDDLEMLHQVDRYYRLWGYEDYDACGSHHLDKRALTDSLQATATNAAFRVLGVTGVAVDTITIIGTPILAPEEPARIASALRSWMEIARKYHGEIEGGLSENEFKKTFYTVLVSDCVRNSELWAVRQPDEDDLSEVEDFVSNGEGLVNGIDLWDKYVCNQTFFVTKNGMMGMGNLESEVGDEVWVFDGGRMPFSVRSRGSESPDDFTFVGCCYAHGIMEGEAYEARHDDGVGTGVYKRTIRLH</sequence>
<comment type="caution">
    <text evidence="2">The sequence shown here is derived from an EMBL/GenBank/DDBJ whole genome shotgun (WGS) entry which is preliminary data.</text>
</comment>
<reference evidence="2 3" key="1">
    <citation type="journal article" date="2024" name="Commun. Biol.">
        <title>Comparative genomic analysis of thermophilic fungi reveals convergent evolutionary adaptations and gene losses.</title>
        <authorList>
            <person name="Steindorff A.S."/>
            <person name="Aguilar-Pontes M.V."/>
            <person name="Robinson A.J."/>
            <person name="Andreopoulos B."/>
            <person name="LaButti K."/>
            <person name="Kuo A."/>
            <person name="Mondo S."/>
            <person name="Riley R."/>
            <person name="Otillar R."/>
            <person name="Haridas S."/>
            <person name="Lipzen A."/>
            <person name="Grimwood J."/>
            <person name="Schmutz J."/>
            <person name="Clum A."/>
            <person name="Reid I.D."/>
            <person name="Moisan M.C."/>
            <person name="Butler G."/>
            <person name="Nguyen T.T.M."/>
            <person name="Dewar K."/>
            <person name="Conant G."/>
            <person name="Drula E."/>
            <person name="Henrissat B."/>
            <person name="Hansel C."/>
            <person name="Singer S."/>
            <person name="Hutchinson M.I."/>
            <person name="de Vries R.P."/>
            <person name="Natvig D.O."/>
            <person name="Powell A.J."/>
            <person name="Tsang A."/>
            <person name="Grigoriev I.V."/>
        </authorList>
    </citation>
    <scope>NUCLEOTIDE SEQUENCE [LARGE SCALE GENOMIC DNA]</scope>
    <source>
        <strain evidence="2 3">CBS 494.80</strain>
    </source>
</reference>
<dbReference type="PANTHER" id="PTHR24148">
    <property type="entry name" value="ANKYRIN REPEAT DOMAIN-CONTAINING PROTEIN 39 HOMOLOG-RELATED"/>
    <property type="match status" value="1"/>
</dbReference>
<protein>
    <recommendedName>
        <fullName evidence="1">Heterokaryon incompatibility domain-containing protein</fullName>
    </recommendedName>
</protein>
<dbReference type="Proteomes" id="UP001595075">
    <property type="component" value="Unassembled WGS sequence"/>
</dbReference>
<organism evidence="2 3">
    <name type="scientific">Oculimacula yallundae</name>
    <dbReference type="NCBI Taxonomy" id="86028"/>
    <lineage>
        <taxon>Eukaryota</taxon>
        <taxon>Fungi</taxon>
        <taxon>Dikarya</taxon>
        <taxon>Ascomycota</taxon>
        <taxon>Pezizomycotina</taxon>
        <taxon>Leotiomycetes</taxon>
        <taxon>Helotiales</taxon>
        <taxon>Ploettnerulaceae</taxon>
        <taxon>Oculimacula</taxon>
    </lineage>
</organism>
<keyword evidence="3" id="KW-1185">Reference proteome</keyword>
<proteinExistence type="predicted"/>
<evidence type="ECO:0000313" key="2">
    <source>
        <dbReference type="EMBL" id="KAL2070917.1"/>
    </source>
</evidence>
<dbReference type="Pfam" id="PF26639">
    <property type="entry name" value="Het-6_barrel"/>
    <property type="match status" value="1"/>
</dbReference>
<evidence type="ECO:0000313" key="3">
    <source>
        <dbReference type="Proteomes" id="UP001595075"/>
    </source>
</evidence>
<dbReference type="Pfam" id="PF06985">
    <property type="entry name" value="HET"/>
    <property type="match status" value="1"/>
</dbReference>
<evidence type="ECO:0000259" key="1">
    <source>
        <dbReference type="Pfam" id="PF06985"/>
    </source>
</evidence>
<accession>A0ABR4CME1</accession>
<name>A0ABR4CME1_9HELO</name>
<feature type="domain" description="Heterokaryon incompatibility" evidence="1">
    <location>
        <begin position="38"/>
        <end position="184"/>
    </location>
</feature>